<gene>
    <name evidence="1" type="ORF">AAAT87_03740</name>
</gene>
<evidence type="ECO:0000313" key="2">
    <source>
        <dbReference type="Proteomes" id="UP001465717"/>
    </source>
</evidence>
<dbReference type="Proteomes" id="UP001465717">
    <property type="component" value="Unassembled WGS sequence"/>
</dbReference>
<reference evidence="1 2" key="1">
    <citation type="submission" date="2024-04" db="EMBL/GenBank/DDBJ databases">
        <title>Human intestinal bacterial collection.</title>
        <authorList>
            <person name="Pauvert C."/>
            <person name="Hitch T.C.A."/>
            <person name="Clavel T."/>
        </authorList>
    </citation>
    <scope>NUCLEOTIDE SEQUENCE [LARGE SCALE GENOMIC DNA]</scope>
    <source>
        <strain evidence="1 2">CLA-AA-H174</strain>
    </source>
</reference>
<sequence length="362" mass="41353">MYQDNLDNDIYEDDYYDTPIERSNWGPNLFARIVEFLQKSTSPDVIRLGIIADVRNSTQSEDPSTHWEKVETMRRYADSVNRGLGLPEDPHLRSLLQSTEWTGYGLFSMNFISRLNLDYAGICMEEQTNLTYESMIFLIALVKGMSMINLKHPSSSEENMNIYTYLIPSQFSTFSYASFLNVASNRLADKAELTQEDIDDLSHLAFKSRYWKQGNSLKGKDSKLFIDVLKNILSDILGLTLNVDTDSFSKQARKEELVASMPKEITLSLNDKESQNLSISKAVEIVLSQYSTPQTRETLLRGVMGLRPDTKDSSFTTMLAKLHKQELINYYEGGLIGLKGKRFGRGYKKVDRLQKTGKMKIE</sequence>
<comment type="caution">
    <text evidence="1">The sequence shown here is derived from an EMBL/GenBank/DDBJ whole genome shotgun (WGS) entry which is preliminary data.</text>
</comment>
<protein>
    <submittedName>
        <fullName evidence="1">Uncharacterized protein</fullName>
    </submittedName>
</protein>
<name>A0ABV1FWF6_9BACT</name>
<evidence type="ECO:0000313" key="1">
    <source>
        <dbReference type="EMBL" id="MEQ2507393.1"/>
    </source>
</evidence>
<keyword evidence="2" id="KW-1185">Reference proteome</keyword>
<dbReference type="RefSeq" id="WP_349225671.1">
    <property type="nucleotide sequence ID" value="NZ_JBBNFG020000004.1"/>
</dbReference>
<accession>A0ABV1FWF6</accession>
<organism evidence="1 2">
    <name type="scientific">Segatella sinensis</name>
    <dbReference type="NCBI Taxonomy" id="3085167"/>
    <lineage>
        <taxon>Bacteria</taxon>
        <taxon>Pseudomonadati</taxon>
        <taxon>Bacteroidota</taxon>
        <taxon>Bacteroidia</taxon>
        <taxon>Bacteroidales</taxon>
        <taxon>Prevotellaceae</taxon>
        <taxon>Segatella</taxon>
    </lineage>
</organism>
<dbReference type="EMBL" id="JBBNGE010000008">
    <property type="protein sequence ID" value="MEQ2507393.1"/>
    <property type="molecule type" value="Genomic_DNA"/>
</dbReference>
<proteinExistence type="predicted"/>